<dbReference type="EMBL" id="SJPS01000002">
    <property type="protein sequence ID" value="TWU28292.1"/>
    <property type="molecule type" value="Genomic_DNA"/>
</dbReference>
<keyword evidence="1" id="KW-0676">Redox-active center</keyword>
<dbReference type="RefSeq" id="WP_146449593.1">
    <property type="nucleotide sequence ID" value="NZ_SJPS01000002.1"/>
</dbReference>
<accession>A0A5C6CUS8</accession>
<dbReference type="PRINTS" id="PR00421">
    <property type="entry name" value="THIOREDOXIN"/>
</dbReference>
<dbReference type="PROSITE" id="PS51352">
    <property type="entry name" value="THIOREDOXIN_2"/>
    <property type="match status" value="1"/>
</dbReference>
<proteinExistence type="predicted"/>
<dbReference type="CDD" id="cd02966">
    <property type="entry name" value="TlpA_like_family"/>
    <property type="match status" value="1"/>
</dbReference>
<comment type="caution">
    <text evidence="3">The sequence shown here is derived from an EMBL/GenBank/DDBJ whole genome shotgun (WGS) entry which is preliminary data.</text>
</comment>
<dbReference type="InterPro" id="IPR013766">
    <property type="entry name" value="Thioredoxin_domain"/>
</dbReference>
<dbReference type="Proteomes" id="UP000318437">
    <property type="component" value="Unassembled WGS sequence"/>
</dbReference>
<gene>
    <name evidence="3" type="primary">resA_3</name>
    <name evidence="3" type="ORF">Pla144_15790</name>
</gene>
<organism evidence="3 4">
    <name type="scientific">Bythopirellula polymerisocia</name>
    <dbReference type="NCBI Taxonomy" id="2528003"/>
    <lineage>
        <taxon>Bacteria</taxon>
        <taxon>Pseudomonadati</taxon>
        <taxon>Planctomycetota</taxon>
        <taxon>Planctomycetia</taxon>
        <taxon>Pirellulales</taxon>
        <taxon>Lacipirellulaceae</taxon>
        <taxon>Bythopirellula</taxon>
    </lineage>
</organism>
<evidence type="ECO:0000313" key="4">
    <source>
        <dbReference type="Proteomes" id="UP000318437"/>
    </source>
</evidence>
<dbReference type="InterPro" id="IPR036249">
    <property type="entry name" value="Thioredoxin-like_sf"/>
</dbReference>
<dbReference type="PANTHER" id="PTHR42852:SF13">
    <property type="entry name" value="PROTEIN DIPZ"/>
    <property type="match status" value="1"/>
</dbReference>
<evidence type="ECO:0000256" key="1">
    <source>
        <dbReference type="ARBA" id="ARBA00023284"/>
    </source>
</evidence>
<dbReference type="Gene3D" id="3.40.30.10">
    <property type="entry name" value="Glutaredoxin"/>
    <property type="match status" value="1"/>
</dbReference>
<evidence type="ECO:0000313" key="3">
    <source>
        <dbReference type="EMBL" id="TWU28292.1"/>
    </source>
</evidence>
<sequence length="179" mass="19075">MPKRSTGWGEKLGLLLLIAAVAVIVWPRGGGDSPFAVGAPLPDLMAEGWLNSSNVPSPTSLRGKIVLVDCWATWCGPCRESLPKLARLYAKYQPLGVEFVGLTPEGGSARQAVESYMATIPGFDWPVGYGANPTLDMLGIQYFPTLIVFDAEGRAVWASTSTYGLEDALDEALGKSGEL</sequence>
<protein>
    <submittedName>
        <fullName evidence="3">Thiol-disulfide oxidoreductase ResA</fullName>
    </submittedName>
</protein>
<dbReference type="PANTHER" id="PTHR42852">
    <property type="entry name" value="THIOL:DISULFIDE INTERCHANGE PROTEIN DSBE"/>
    <property type="match status" value="1"/>
</dbReference>
<dbReference type="InterPro" id="IPR017937">
    <property type="entry name" value="Thioredoxin_CS"/>
</dbReference>
<name>A0A5C6CUS8_9BACT</name>
<dbReference type="PROSITE" id="PS00194">
    <property type="entry name" value="THIOREDOXIN_1"/>
    <property type="match status" value="1"/>
</dbReference>
<keyword evidence="4" id="KW-1185">Reference proteome</keyword>
<reference evidence="3 4" key="1">
    <citation type="submission" date="2019-02" db="EMBL/GenBank/DDBJ databases">
        <title>Deep-cultivation of Planctomycetes and their phenomic and genomic characterization uncovers novel biology.</title>
        <authorList>
            <person name="Wiegand S."/>
            <person name="Jogler M."/>
            <person name="Boedeker C."/>
            <person name="Pinto D."/>
            <person name="Vollmers J."/>
            <person name="Rivas-Marin E."/>
            <person name="Kohn T."/>
            <person name="Peeters S.H."/>
            <person name="Heuer A."/>
            <person name="Rast P."/>
            <person name="Oberbeckmann S."/>
            <person name="Bunk B."/>
            <person name="Jeske O."/>
            <person name="Meyerdierks A."/>
            <person name="Storesund J.E."/>
            <person name="Kallscheuer N."/>
            <person name="Luecker S."/>
            <person name="Lage O.M."/>
            <person name="Pohl T."/>
            <person name="Merkel B.J."/>
            <person name="Hornburger P."/>
            <person name="Mueller R.-W."/>
            <person name="Bruemmer F."/>
            <person name="Labrenz M."/>
            <person name="Spormann A.M."/>
            <person name="Op Den Camp H."/>
            <person name="Overmann J."/>
            <person name="Amann R."/>
            <person name="Jetten M.S.M."/>
            <person name="Mascher T."/>
            <person name="Medema M.H."/>
            <person name="Devos D.P."/>
            <person name="Kaster A.-K."/>
            <person name="Ovreas L."/>
            <person name="Rohde M."/>
            <person name="Galperin M.Y."/>
            <person name="Jogler C."/>
        </authorList>
    </citation>
    <scope>NUCLEOTIDE SEQUENCE [LARGE SCALE GENOMIC DNA]</scope>
    <source>
        <strain evidence="3 4">Pla144</strain>
    </source>
</reference>
<dbReference type="InterPro" id="IPR050553">
    <property type="entry name" value="Thioredoxin_ResA/DsbE_sf"/>
</dbReference>
<dbReference type="SUPFAM" id="SSF52833">
    <property type="entry name" value="Thioredoxin-like"/>
    <property type="match status" value="1"/>
</dbReference>
<dbReference type="Pfam" id="PF13905">
    <property type="entry name" value="Thioredoxin_8"/>
    <property type="match status" value="1"/>
</dbReference>
<feature type="domain" description="Thioredoxin" evidence="2">
    <location>
        <begin position="35"/>
        <end position="178"/>
    </location>
</feature>
<dbReference type="AlphaFoldDB" id="A0A5C6CUS8"/>
<dbReference type="OrthoDB" id="288837at2"/>
<dbReference type="InterPro" id="IPR012336">
    <property type="entry name" value="Thioredoxin-like_fold"/>
</dbReference>
<evidence type="ECO:0000259" key="2">
    <source>
        <dbReference type="PROSITE" id="PS51352"/>
    </source>
</evidence>